<dbReference type="HOGENOM" id="CLU_3229485_0_0_10"/>
<sequence>MAVLLHLESFLLFHTSGKPNSIPTEKKKGLIVYFKVITFGYNG</sequence>
<protein>
    <submittedName>
        <fullName evidence="1">Uncharacterized protein</fullName>
    </submittedName>
</protein>
<proteinExistence type="predicted"/>
<reference evidence="1 2" key="2">
    <citation type="submission" date="2008-04" db="EMBL/GenBank/DDBJ databases">
        <authorList>
            <person name="Fulton L."/>
            <person name="Clifton S."/>
            <person name="Fulton B."/>
            <person name="Xu J."/>
            <person name="Minx P."/>
            <person name="Pepin K.H."/>
            <person name="Johnson M."/>
            <person name="Thiruvilangam P."/>
            <person name="Bhonagiri V."/>
            <person name="Nash W.E."/>
            <person name="Mardis E.R."/>
            <person name="Wilson R.K."/>
        </authorList>
    </citation>
    <scope>NUCLEOTIDE SEQUENCE [LARGE SCALE GENOMIC DNA]</scope>
    <source>
        <strain evidence="1 2">DSM 17136</strain>
    </source>
</reference>
<dbReference type="STRING" id="470145.BACCOP_01034"/>
<comment type="caution">
    <text evidence="1">The sequence shown here is derived from an EMBL/GenBank/DDBJ whole genome shotgun (WGS) entry which is preliminary data.</text>
</comment>
<organism evidence="1 2">
    <name type="scientific">Phocaeicola coprocola DSM 17136</name>
    <dbReference type="NCBI Taxonomy" id="470145"/>
    <lineage>
        <taxon>Bacteria</taxon>
        <taxon>Pseudomonadati</taxon>
        <taxon>Bacteroidota</taxon>
        <taxon>Bacteroidia</taxon>
        <taxon>Bacteroidales</taxon>
        <taxon>Bacteroidaceae</taxon>
        <taxon>Phocaeicola</taxon>
    </lineage>
</organism>
<evidence type="ECO:0000313" key="2">
    <source>
        <dbReference type="Proteomes" id="UP000003146"/>
    </source>
</evidence>
<dbReference type="EMBL" id="ABIY02000067">
    <property type="protein sequence ID" value="EDV01932.1"/>
    <property type="molecule type" value="Genomic_DNA"/>
</dbReference>
<accession>B3JGM9</accession>
<dbReference type="AlphaFoldDB" id="B3JGM9"/>
<name>B3JGM9_9BACT</name>
<reference evidence="1 2" key="1">
    <citation type="submission" date="2008-04" db="EMBL/GenBank/DDBJ databases">
        <title>Draft genome sequence of Bacteroides coprocola (DSM 17136).</title>
        <authorList>
            <person name="Sudarsanam P."/>
            <person name="Ley R."/>
            <person name="Guruge J."/>
            <person name="Turnbaugh P.J."/>
            <person name="Mahowald M."/>
            <person name="Liep D."/>
            <person name="Gordon J."/>
        </authorList>
    </citation>
    <scope>NUCLEOTIDE SEQUENCE [LARGE SCALE GENOMIC DNA]</scope>
    <source>
        <strain evidence="1 2">DSM 17136</strain>
    </source>
</reference>
<evidence type="ECO:0000313" key="1">
    <source>
        <dbReference type="EMBL" id="EDV01932.1"/>
    </source>
</evidence>
<gene>
    <name evidence="1" type="ORF">BACCOP_01034</name>
</gene>
<dbReference type="Proteomes" id="UP000003146">
    <property type="component" value="Unassembled WGS sequence"/>
</dbReference>